<gene>
    <name evidence="2" type="ORF">S03H2_47452</name>
</gene>
<feature type="domain" description="Xylose isomerase-like TIM barrel" evidence="1">
    <location>
        <begin position="9"/>
        <end position="74"/>
    </location>
</feature>
<evidence type="ECO:0000259" key="1">
    <source>
        <dbReference type="Pfam" id="PF01261"/>
    </source>
</evidence>
<name>X1JPW4_9ZZZZ</name>
<organism evidence="2">
    <name type="scientific">marine sediment metagenome</name>
    <dbReference type="NCBI Taxonomy" id="412755"/>
    <lineage>
        <taxon>unclassified sequences</taxon>
        <taxon>metagenomes</taxon>
        <taxon>ecological metagenomes</taxon>
    </lineage>
</organism>
<feature type="non-terminal residue" evidence="2">
    <location>
        <position position="1"/>
    </location>
</feature>
<evidence type="ECO:0000313" key="2">
    <source>
        <dbReference type="EMBL" id="GAH71838.1"/>
    </source>
</evidence>
<dbReference type="InterPro" id="IPR013022">
    <property type="entry name" value="Xyl_isomerase-like_TIM-brl"/>
</dbReference>
<dbReference type="AlphaFoldDB" id="X1JPW4"/>
<dbReference type="SUPFAM" id="SSF51658">
    <property type="entry name" value="Xylose isomerase-like"/>
    <property type="match status" value="1"/>
</dbReference>
<dbReference type="InterPro" id="IPR036237">
    <property type="entry name" value="Xyl_isomerase-like_sf"/>
</dbReference>
<dbReference type="EMBL" id="BARU01029862">
    <property type="protein sequence ID" value="GAH71838.1"/>
    <property type="molecule type" value="Genomic_DNA"/>
</dbReference>
<dbReference type="Pfam" id="PF01261">
    <property type="entry name" value="AP_endonuc_2"/>
    <property type="match status" value="1"/>
</dbReference>
<proteinExistence type="predicted"/>
<comment type="caution">
    <text evidence="2">The sequence shown here is derived from an EMBL/GenBank/DDBJ whole genome shotgun (WGS) entry which is preliminary data.</text>
</comment>
<accession>X1JPW4</accession>
<sequence length="84" mass="9735">SCFGAQVIIGLIRGKIEESVDPKIAEEWTLEAMRECARLAQECGIYLTLEPINCYETNFINKVEEAVEFLKRLKLRLKTKSRMR</sequence>
<dbReference type="Gene3D" id="3.20.20.150">
    <property type="entry name" value="Divalent-metal-dependent TIM barrel enzymes"/>
    <property type="match status" value="1"/>
</dbReference>
<reference evidence="2" key="1">
    <citation type="journal article" date="2014" name="Front. Microbiol.">
        <title>High frequency of phylogenetically diverse reductive dehalogenase-homologous genes in deep subseafloor sedimentary metagenomes.</title>
        <authorList>
            <person name="Kawai M."/>
            <person name="Futagami T."/>
            <person name="Toyoda A."/>
            <person name="Takaki Y."/>
            <person name="Nishi S."/>
            <person name="Hori S."/>
            <person name="Arai W."/>
            <person name="Tsubouchi T."/>
            <person name="Morono Y."/>
            <person name="Uchiyama I."/>
            <person name="Ito T."/>
            <person name="Fujiyama A."/>
            <person name="Inagaki F."/>
            <person name="Takami H."/>
        </authorList>
    </citation>
    <scope>NUCLEOTIDE SEQUENCE</scope>
    <source>
        <strain evidence="2">Expedition CK06-06</strain>
    </source>
</reference>
<protein>
    <recommendedName>
        <fullName evidence="1">Xylose isomerase-like TIM barrel domain-containing protein</fullName>
    </recommendedName>
</protein>